<evidence type="ECO:0000256" key="1">
    <source>
        <dbReference type="ARBA" id="ARBA00006964"/>
    </source>
</evidence>
<dbReference type="Pfam" id="PF01784">
    <property type="entry name" value="DUF34_NIF3"/>
    <property type="match status" value="1"/>
</dbReference>
<dbReference type="EMBL" id="CAFBPU010000039">
    <property type="protein sequence ID" value="CAB5036945.1"/>
    <property type="molecule type" value="Genomic_DNA"/>
</dbReference>
<evidence type="ECO:0000313" key="3">
    <source>
        <dbReference type="EMBL" id="CAB4936545.1"/>
    </source>
</evidence>
<name>A0A6J7S6R3_9ZZZZ</name>
<protein>
    <submittedName>
        <fullName evidence="4">Unannotated protein</fullName>
    </submittedName>
</protein>
<comment type="similarity">
    <text evidence="1">Belongs to the GTP cyclohydrolase I type 2/NIF3 family.</text>
</comment>
<proteinExistence type="inferred from homology"/>
<dbReference type="NCBIfam" id="TIGR00486">
    <property type="entry name" value="YbgI_SA1388"/>
    <property type="match status" value="1"/>
</dbReference>
<keyword evidence="2" id="KW-0479">Metal-binding</keyword>
<gene>
    <name evidence="3" type="ORF">UFOPK3752_00768</name>
    <name evidence="4" type="ORF">UFOPK4150_01726</name>
</gene>
<evidence type="ECO:0000313" key="4">
    <source>
        <dbReference type="EMBL" id="CAB5036945.1"/>
    </source>
</evidence>
<dbReference type="EMBL" id="CAFBND010000022">
    <property type="protein sequence ID" value="CAB4936545.1"/>
    <property type="molecule type" value="Genomic_DNA"/>
</dbReference>
<dbReference type="GO" id="GO:0005737">
    <property type="term" value="C:cytoplasm"/>
    <property type="evidence" value="ECO:0007669"/>
    <property type="project" value="TreeGrafter"/>
</dbReference>
<dbReference type="InterPro" id="IPR036069">
    <property type="entry name" value="DUF34/NIF3_sf"/>
</dbReference>
<dbReference type="GO" id="GO:0046872">
    <property type="term" value="F:metal ion binding"/>
    <property type="evidence" value="ECO:0007669"/>
    <property type="project" value="UniProtKB-KW"/>
</dbReference>
<dbReference type="PANTHER" id="PTHR13799">
    <property type="entry name" value="NGG1 INTERACTING FACTOR 3"/>
    <property type="match status" value="1"/>
</dbReference>
<accession>A0A6J7S6R3</accession>
<organism evidence="4">
    <name type="scientific">freshwater metagenome</name>
    <dbReference type="NCBI Taxonomy" id="449393"/>
    <lineage>
        <taxon>unclassified sequences</taxon>
        <taxon>metagenomes</taxon>
        <taxon>ecological metagenomes</taxon>
    </lineage>
</organism>
<dbReference type="PANTHER" id="PTHR13799:SF14">
    <property type="entry name" value="GTP CYCLOHYDROLASE 1 TYPE 2 HOMOLOG"/>
    <property type="match status" value="1"/>
</dbReference>
<evidence type="ECO:0000256" key="2">
    <source>
        <dbReference type="ARBA" id="ARBA00022723"/>
    </source>
</evidence>
<dbReference type="InterPro" id="IPR002678">
    <property type="entry name" value="DUF34/NIF3"/>
</dbReference>
<dbReference type="FunFam" id="3.40.1390.30:FF:000001">
    <property type="entry name" value="GTP cyclohydrolase 1 type 2"/>
    <property type="match status" value="1"/>
</dbReference>
<sequence>MAAVHRRYDPSTAESWDAVGLVCGDPAQSVSRVHFAVDAVEATVDEALAAGADLLITHHPLLLTPVSSVAATTPAGGLIHRLIGGGCALLAVHTNADLALDGVSDTLAEALGLGGVRALIPSDIPGPAGTGLGRVGELATAMNLGDFAALVHRSLPLTAAGLRIAGDLERPVRRVAVCGGSGAGALSAAAAAGVDVMVTADLKHHNAGDHMAAGGPALVDVAHWASEWPWLQRAADLLVTDLGADGVTVDTYVSRIVTDPWTARL</sequence>
<dbReference type="Gene3D" id="3.40.1390.30">
    <property type="entry name" value="NIF3 (NGG1p interacting factor 3)-like"/>
    <property type="match status" value="2"/>
</dbReference>
<reference evidence="4" key="1">
    <citation type="submission" date="2020-05" db="EMBL/GenBank/DDBJ databases">
        <authorList>
            <person name="Chiriac C."/>
            <person name="Salcher M."/>
            <person name="Ghai R."/>
            <person name="Kavagutti S V."/>
        </authorList>
    </citation>
    <scope>NUCLEOTIDE SEQUENCE</scope>
</reference>
<dbReference type="SUPFAM" id="SSF102705">
    <property type="entry name" value="NIF3 (NGG1p interacting factor 3)-like"/>
    <property type="match status" value="1"/>
</dbReference>
<dbReference type="AlphaFoldDB" id="A0A6J7S6R3"/>